<proteinExistence type="predicted"/>
<dbReference type="Proteomes" id="UP001500864">
    <property type="component" value="Unassembled WGS sequence"/>
</dbReference>
<evidence type="ECO:0000313" key="1">
    <source>
        <dbReference type="EMBL" id="GAA5107551.1"/>
    </source>
</evidence>
<reference evidence="2" key="1">
    <citation type="journal article" date="2019" name="Int. J. Syst. Evol. Microbiol.">
        <title>The Global Catalogue of Microorganisms (GCM) 10K type strain sequencing project: providing services to taxonomists for standard genome sequencing and annotation.</title>
        <authorList>
            <consortium name="The Broad Institute Genomics Platform"/>
            <consortium name="The Broad Institute Genome Sequencing Center for Infectious Disease"/>
            <person name="Wu L."/>
            <person name="Ma J."/>
        </authorList>
    </citation>
    <scope>NUCLEOTIDE SEQUENCE [LARGE SCALE GENOMIC DNA]</scope>
    <source>
        <strain evidence="2">JCM 17712</strain>
    </source>
</reference>
<sequence>MGQLQKLRLSARYILNEILNEKENREKNAKQADLSLFTYLRSTGWLQAVKNDLNYETVKERTPLQGALGRVSGLLNAMNYKEREG</sequence>
<dbReference type="RefSeq" id="WP_345115811.1">
    <property type="nucleotide sequence ID" value="NZ_BAABIZ010000007.1"/>
</dbReference>
<dbReference type="EMBL" id="BAABIZ010000007">
    <property type="protein sequence ID" value="GAA5107551.1"/>
    <property type="molecule type" value="Genomic_DNA"/>
</dbReference>
<comment type="caution">
    <text evidence="1">The sequence shown here is derived from an EMBL/GenBank/DDBJ whole genome shotgun (WGS) entry which is preliminary data.</text>
</comment>
<protein>
    <submittedName>
        <fullName evidence="1">Uncharacterized protein</fullName>
    </submittedName>
</protein>
<keyword evidence="2" id="KW-1185">Reference proteome</keyword>
<gene>
    <name evidence="1" type="ORF">GCM10023261_09060</name>
</gene>
<organism evidence="1 2">
    <name type="scientific">Bartonella jaculi</name>
    <dbReference type="NCBI Taxonomy" id="686226"/>
    <lineage>
        <taxon>Bacteria</taxon>
        <taxon>Pseudomonadati</taxon>
        <taxon>Pseudomonadota</taxon>
        <taxon>Alphaproteobacteria</taxon>
        <taxon>Hyphomicrobiales</taxon>
        <taxon>Bartonellaceae</taxon>
        <taxon>Bartonella</taxon>
    </lineage>
</organism>
<name>A0ABP9N298_9HYPH</name>
<accession>A0ABP9N298</accession>
<evidence type="ECO:0000313" key="2">
    <source>
        <dbReference type="Proteomes" id="UP001500864"/>
    </source>
</evidence>